<evidence type="ECO:0000313" key="1">
    <source>
        <dbReference type="EMBL" id="KAE8708201.1"/>
    </source>
</evidence>
<dbReference type="EMBL" id="VEPZ02000948">
    <property type="protein sequence ID" value="KAE8708201.1"/>
    <property type="molecule type" value="Genomic_DNA"/>
</dbReference>
<organism evidence="1 2">
    <name type="scientific">Hibiscus syriacus</name>
    <name type="common">Rose of Sharon</name>
    <dbReference type="NCBI Taxonomy" id="106335"/>
    <lineage>
        <taxon>Eukaryota</taxon>
        <taxon>Viridiplantae</taxon>
        <taxon>Streptophyta</taxon>
        <taxon>Embryophyta</taxon>
        <taxon>Tracheophyta</taxon>
        <taxon>Spermatophyta</taxon>
        <taxon>Magnoliopsida</taxon>
        <taxon>eudicotyledons</taxon>
        <taxon>Gunneridae</taxon>
        <taxon>Pentapetalae</taxon>
        <taxon>rosids</taxon>
        <taxon>malvids</taxon>
        <taxon>Malvales</taxon>
        <taxon>Malvaceae</taxon>
        <taxon>Malvoideae</taxon>
        <taxon>Hibiscus</taxon>
    </lineage>
</organism>
<keyword evidence="2" id="KW-1185">Reference proteome</keyword>
<sequence length="83" mass="9188">MRCSCRVCSHAADLHYAFETGAERGLTPFTIGSIMCRETVNQESVIEQIVREAQDSLLPGMSESAFMASVSQVMDSWLDKLTN</sequence>
<accession>A0A6A3AU29</accession>
<protein>
    <submittedName>
        <fullName evidence="1">Uncharacterized protein</fullName>
    </submittedName>
</protein>
<dbReference type="AlphaFoldDB" id="A0A6A3AU29"/>
<reference evidence="1" key="1">
    <citation type="submission" date="2019-09" db="EMBL/GenBank/DDBJ databases">
        <title>Draft genome information of white flower Hibiscus syriacus.</title>
        <authorList>
            <person name="Kim Y.-M."/>
        </authorList>
    </citation>
    <scope>NUCLEOTIDE SEQUENCE [LARGE SCALE GENOMIC DNA]</scope>
    <source>
        <strain evidence="1">YM2019G1</strain>
    </source>
</reference>
<proteinExistence type="predicted"/>
<evidence type="ECO:0000313" key="2">
    <source>
        <dbReference type="Proteomes" id="UP000436088"/>
    </source>
</evidence>
<dbReference type="Proteomes" id="UP000436088">
    <property type="component" value="Unassembled WGS sequence"/>
</dbReference>
<comment type="caution">
    <text evidence="1">The sequence shown here is derived from an EMBL/GenBank/DDBJ whole genome shotgun (WGS) entry which is preliminary data.</text>
</comment>
<name>A0A6A3AU29_HIBSY</name>
<gene>
    <name evidence="1" type="ORF">F3Y22_tig00110348pilonHSYRG00068</name>
</gene>